<reference evidence="1 2" key="1">
    <citation type="submission" date="2017-12" db="EMBL/GenBank/DDBJ databases">
        <title>Comparative genomics of Botrytis spp.</title>
        <authorList>
            <person name="Valero-Jimenez C.A."/>
            <person name="Tapia P."/>
            <person name="Veloso J."/>
            <person name="Silva-Moreno E."/>
            <person name="Staats M."/>
            <person name="Valdes J.H."/>
            <person name="Van Kan J.A.L."/>
        </authorList>
    </citation>
    <scope>NUCLEOTIDE SEQUENCE [LARGE SCALE GENOMIC DNA]</scope>
    <source>
        <strain evidence="1 2">MUCL3349</strain>
    </source>
</reference>
<comment type="caution">
    <text evidence="1">The sequence shown here is derived from an EMBL/GenBank/DDBJ whole genome shotgun (WGS) entry which is preliminary data.</text>
</comment>
<name>A0A4Z1JV31_9HELO</name>
<evidence type="ECO:0000313" key="1">
    <source>
        <dbReference type="EMBL" id="TGO77721.1"/>
    </source>
</evidence>
<sequence>MLESNAVSRAHTSGTITAVVSTLKLSQKKLVFQIVREEKMQSYLQQCISDKTQVPATTLQPVPHRSAGMWRKEE</sequence>
<evidence type="ECO:0000313" key="2">
    <source>
        <dbReference type="Proteomes" id="UP000297280"/>
    </source>
</evidence>
<dbReference type="AlphaFoldDB" id="A0A4Z1JV31"/>
<keyword evidence="2" id="KW-1185">Reference proteome</keyword>
<dbReference type="EMBL" id="PQXO01002238">
    <property type="protein sequence ID" value="TGO77721.1"/>
    <property type="molecule type" value="Genomic_DNA"/>
</dbReference>
<accession>A0A4Z1JV31</accession>
<gene>
    <name evidence="1" type="ORF">BPOR_2248g00010</name>
</gene>
<proteinExistence type="predicted"/>
<organism evidence="1 2">
    <name type="scientific">Botrytis porri</name>
    <dbReference type="NCBI Taxonomy" id="87229"/>
    <lineage>
        <taxon>Eukaryota</taxon>
        <taxon>Fungi</taxon>
        <taxon>Dikarya</taxon>
        <taxon>Ascomycota</taxon>
        <taxon>Pezizomycotina</taxon>
        <taxon>Leotiomycetes</taxon>
        <taxon>Helotiales</taxon>
        <taxon>Sclerotiniaceae</taxon>
        <taxon>Botrytis</taxon>
    </lineage>
</organism>
<protein>
    <submittedName>
        <fullName evidence="1">Uncharacterized protein</fullName>
    </submittedName>
</protein>
<dbReference type="Proteomes" id="UP000297280">
    <property type="component" value="Unassembled WGS sequence"/>
</dbReference>